<evidence type="ECO:0000313" key="3">
    <source>
        <dbReference type="Proteomes" id="UP000002029"/>
    </source>
</evidence>
<keyword evidence="1" id="KW-0812">Transmembrane</keyword>
<keyword evidence="1" id="KW-0472">Membrane</keyword>
<dbReference type="KEGG" id="sro:Sros_3746"/>
<dbReference type="OrthoDB" id="4251131at2"/>
<evidence type="ECO:0008006" key="4">
    <source>
        <dbReference type="Google" id="ProtNLM"/>
    </source>
</evidence>
<evidence type="ECO:0000256" key="1">
    <source>
        <dbReference type="SAM" id="Phobius"/>
    </source>
</evidence>
<evidence type="ECO:0000313" key="2">
    <source>
        <dbReference type="EMBL" id="ACZ86669.1"/>
    </source>
</evidence>
<dbReference type="eggNOG" id="ENOG5033DEX">
    <property type="taxonomic scope" value="Bacteria"/>
</dbReference>
<protein>
    <recommendedName>
        <fullName evidence="4">DUF1772 domain-containing protein</fullName>
    </recommendedName>
</protein>
<dbReference type="Proteomes" id="UP000002029">
    <property type="component" value="Chromosome"/>
</dbReference>
<name>D2ASE2_STRRD</name>
<feature type="transmembrane region" description="Helical" evidence="1">
    <location>
        <begin position="12"/>
        <end position="34"/>
    </location>
</feature>
<feature type="transmembrane region" description="Helical" evidence="1">
    <location>
        <begin position="129"/>
        <end position="150"/>
    </location>
</feature>
<dbReference type="Pfam" id="PF08592">
    <property type="entry name" value="Anthrone_oxy"/>
    <property type="match status" value="1"/>
</dbReference>
<dbReference type="EMBL" id="CP001814">
    <property type="protein sequence ID" value="ACZ86669.1"/>
    <property type="molecule type" value="Genomic_DNA"/>
</dbReference>
<dbReference type="HOGENOM" id="CLU_111152_1_1_11"/>
<feature type="transmembrane region" description="Helical" evidence="1">
    <location>
        <begin position="82"/>
        <end position="103"/>
    </location>
</feature>
<dbReference type="RefSeq" id="WP_012890412.1">
    <property type="nucleotide sequence ID" value="NC_013595.1"/>
</dbReference>
<sequence>MRNLLLEAARTGATSLLGLFAGGLVFTVLAPSLLTLPAPAYVRHWQALNTDYGRAMPVLLLTCLALLLVTCAASYQRGRPVFWLTVTATLLLVAIIVLTLTTLDPLNRLADSWNADRPPADWTDIRRHWWTLHTIRTAMAVLAFLALLVANVAGRTKGALPGAPSAARLQGSGSAAGR</sequence>
<keyword evidence="3" id="KW-1185">Reference proteome</keyword>
<dbReference type="InterPro" id="IPR013901">
    <property type="entry name" value="Anthrone_oxy"/>
</dbReference>
<proteinExistence type="predicted"/>
<gene>
    <name evidence="2" type="ordered locus">Sros_3746</name>
</gene>
<reference evidence="2 3" key="1">
    <citation type="journal article" date="2010" name="Stand. Genomic Sci.">
        <title>Complete genome sequence of Streptosporangium roseum type strain (NI 9100).</title>
        <authorList>
            <person name="Nolan M."/>
            <person name="Sikorski J."/>
            <person name="Jando M."/>
            <person name="Lucas S."/>
            <person name="Lapidus A."/>
            <person name="Glavina Del Rio T."/>
            <person name="Chen F."/>
            <person name="Tice H."/>
            <person name="Pitluck S."/>
            <person name="Cheng J.F."/>
            <person name="Chertkov O."/>
            <person name="Sims D."/>
            <person name="Meincke L."/>
            <person name="Brettin T."/>
            <person name="Han C."/>
            <person name="Detter J.C."/>
            <person name="Bruce D."/>
            <person name="Goodwin L."/>
            <person name="Land M."/>
            <person name="Hauser L."/>
            <person name="Chang Y.J."/>
            <person name="Jeffries C.D."/>
            <person name="Ivanova N."/>
            <person name="Mavromatis K."/>
            <person name="Mikhailova N."/>
            <person name="Chen A."/>
            <person name="Palaniappan K."/>
            <person name="Chain P."/>
            <person name="Rohde M."/>
            <person name="Goker M."/>
            <person name="Bristow J."/>
            <person name="Eisen J.A."/>
            <person name="Markowitz V."/>
            <person name="Hugenholtz P."/>
            <person name="Kyrpides N.C."/>
            <person name="Klenk H.P."/>
        </authorList>
    </citation>
    <scope>NUCLEOTIDE SEQUENCE [LARGE SCALE GENOMIC DNA]</scope>
    <source>
        <strain evidence="3">ATCC 12428 / DSM 43021 / JCM 3005 / NI 9100</strain>
    </source>
</reference>
<organism evidence="2 3">
    <name type="scientific">Streptosporangium roseum (strain ATCC 12428 / DSM 43021 / JCM 3005 / KCTC 9067 / NCIMB 10171 / NRRL 2505 / NI 9100)</name>
    <dbReference type="NCBI Taxonomy" id="479432"/>
    <lineage>
        <taxon>Bacteria</taxon>
        <taxon>Bacillati</taxon>
        <taxon>Actinomycetota</taxon>
        <taxon>Actinomycetes</taxon>
        <taxon>Streptosporangiales</taxon>
        <taxon>Streptosporangiaceae</taxon>
        <taxon>Streptosporangium</taxon>
    </lineage>
</organism>
<dbReference type="AlphaFoldDB" id="D2ASE2"/>
<accession>D2ASE2</accession>
<feature type="transmembrane region" description="Helical" evidence="1">
    <location>
        <begin position="54"/>
        <end position="75"/>
    </location>
</feature>
<keyword evidence="1" id="KW-1133">Transmembrane helix</keyword>